<feature type="non-terminal residue" evidence="2">
    <location>
        <position position="75"/>
    </location>
</feature>
<feature type="signal peptide" evidence="1">
    <location>
        <begin position="1"/>
        <end position="17"/>
    </location>
</feature>
<gene>
    <name evidence="2" type="ORF">RFULGI_LOCUS16588</name>
</gene>
<protein>
    <submittedName>
        <fullName evidence="2">17192_t:CDS:1</fullName>
    </submittedName>
</protein>
<proteinExistence type="predicted"/>
<evidence type="ECO:0000313" key="3">
    <source>
        <dbReference type="Proteomes" id="UP000789396"/>
    </source>
</evidence>
<dbReference type="OrthoDB" id="10357904at2759"/>
<evidence type="ECO:0000256" key="1">
    <source>
        <dbReference type="SAM" id="SignalP"/>
    </source>
</evidence>
<dbReference type="Proteomes" id="UP000789396">
    <property type="component" value="Unassembled WGS sequence"/>
</dbReference>
<dbReference type="AlphaFoldDB" id="A0A9N9JS08"/>
<organism evidence="2 3">
    <name type="scientific">Racocetra fulgida</name>
    <dbReference type="NCBI Taxonomy" id="60492"/>
    <lineage>
        <taxon>Eukaryota</taxon>
        <taxon>Fungi</taxon>
        <taxon>Fungi incertae sedis</taxon>
        <taxon>Mucoromycota</taxon>
        <taxon>Glomeromycotina</taxon>
        <taxon>Glomeromycetes</taxon>
        <taxon>Diversisporales</taxon>
        <taxon>Gigasporaceae</taxon>
        <taxon>Racocetra</taxon>
    </lineage>
</organism>
<sequence>MLIPYLIALLFIQSIVAEVTITPVPSTGLPPNRNIVENQLPLAKQTHELVKVGDIVLLSQMDTSVLVKVRVDKYG</sequence>
<evidence type="ECO:0000313" key="2">
    <source>
        <dbReference type="EMBL" id="CAG8789368.1"/>
    </source>
</evidence>
<dbReference type="EMBL" id="CAJVPZ010059675">
    <property type="protein sequence ID" value="CAG8789368.1"/>
    <property type="molecule type" value="Genomic_DNA"/>
</dbReference>
<feature type="chain" id="PRO_5040393261" evidence="1">
    <location>
        <begin position="18"/>
        <end position="75"/>
    </location>
</feature>
<comment type="caution">
    <text evidence="2">The sequence shown here is derived from an EMBL/GenBank/DDBJ whole genome shotgun (WGS) entry which is preliminary data.</text>
</comment>
<name>A0A9N9JS08_9GLOM</name>
<accession>A0A9N9JS08</accession>
<keyword evidence="3" id="KW-1185">Reference proteome</keyword>
<keyword evidence="1" id="KW-0732">Signal</keyword>
<reference evidence="2" key="1">
    <citation type="submission" date="2021-06" db="EMBL/GenBank/DDBJ databases">
        <authorList>
            <person name="Kallberg Y."/>
            <person name="Tangrot J."/>
            <person name="Rosling A."/>
        </authorList>
    </citation>
    <scope>NUCLEOTIDE SEQUENCE</scope>
    <source>
        <strain evidence="2">IN212</strain>
    </source>
</reference>